<dbReference type="RefSeq" id="WP_216926393.1">
    <property type="nucleotide sequence ID" value="NZ_JAHOPC010000013.1"/>
</dbReference>
<dbReference type="EMBL" id="JAHOPC010000013">
    <property type="protein sequence ID" value="MBU8868271.1"/>
    <property type="molecule type" value="Genomic_DNA"/>
</dbReference>
<sequence length="342" mass="34569">MWRIKGNDDGERGAVAVLIALILVALLGFAALAVDAGMLYSEKAQAQNGSDAAALAVAEKCAASTSDPNCSSTSQIAKDMANKNAVDGLGNINSVNLDLTNRKVTVSAGSQQAGGAPNAVSLVFGRVLGMNSADVVTSSTVQWGSPRAGTTPFPLAFSICQVQGYVGGVQQLLQAHGTGANPSCNYGPSGAAVEGGFGWTVQDPGVCGGTIDLALSEGGSAPGNSVPPNCATTLNKWAATINAGKDIIVLLPVFNSVTGTGSGAIYHLVSFAAFKVTGWKFSGGSSLPDAFHNESPYVSSSLSCTGNCRGIVGRFVKYVSLADGYSLGPVDANGVTVVRLTN</sequence>
<dbReference type="Proteomes" id="UP000824166">
    <property type="component" value="Unassembled WGS sequence"/>
</dbReference>
<comment type="caution">
    <text evidence="2">The sequence shown here is derived from an EMBL/GenBank/DDBJ whole genome shotgun (WGS) entry which is preliminary data.</text>
</comment>
<dbReference type="InterPro" id="IPR028087">
    <property type="entry name" value="Tad_N"/>
</dbReference>
<accession>A0ABS6I985</accession>
<keyword evidence="3" id="KW-1185">Reference proteome</keyword>
<gene>
    <name evidence="2" type="ORF">KSW38_18425</name>
</gene>
<name>A0ABS6I985_9MICC</name>
<evidence type="ECO:0000313" key="2">
    <source>
        <dbReference type="EMBL" id="MBU8868271.1"/>
    </source>
</evidence>
<proteinExistence type="predicted"/>
<dbReference type="Pfam" id="PF13400">
    <property type="entry name" value="Tad"/>
    <property type="match status" value="1"/>
</dbReference>
<feature type="domain" description="Putative Flp pilus-assembly TadG-like N-terminal" evidence="1">
    <location>
        <begin position="13"/>
        <end position="58"/>
    </location>
</feature>
<evidence type="ECO:0000313" key="3">
    <source>
        <dbReference type="Proteomes" id="UP000824166"/>
    </source>
</evidence>
<protein>
    <submittedName>
        <fullName evidence="2">Tad domain-containing protein</fullName>
    </submittedName>
</protein>
<organism evidence="2 3">
    <name type="scientific">Paenarthrobacter aromaticivorans</name>
    <dbReference type="NCBI Taxonomy" id="2849150"/>
    <lineage>
        <taxon>Bacteria</taxon>
        <taxon>Bacillati</taxon>
        <taxon>Actinomycetota</taxon>
        <taxon>Actinomycetes</taxon>
        <taxon>Micrococcales</taxon>
        <taxon>Micrococcaceae</taxon>
        <taxon>Paenarthrobacter</taxon>
    </lineage>
</organism>
<reference evidence="2 3" key="1">
    <citation type="submission" date="2021-06" db="EMBL/GenBank/DDBJ databases">
        <authorList>
            <person name="Jeong J.W."/>
        </authorList>
    </citation>
    <scope>NUCLEOTIDE SEQUENCE [LARGE SCALE GENOMIC DNA]</scope>
    <source>
        <strain evidence="2 3">MMS21-TAE1-1</strain>
    </source>
</reference>
<evidence type="ECO:0000259" key="1">
    <source>
        <dbReference type="Pfam" id="PF13400"/>
    </source>
</evidence>